<dbReference type="InterPro" id="IPR032710">
    <property type="entry name" value="NTF2-like_dom_sf"/>
</dbReference>
<gene>
    <name evidence="1" type="ORF">SAE01_39440</name>
</gene>
<dbReference type="PANTHER" id="PTHR38436:SF1">
    <property type="entry name" value="ESTER CYCLASE"/>
    <property type="match status" value="1"/>
</dbReference>
<dbReference type="EMBL" id="BJYT01000022">
    <property type="protein sequence ID" value="GEO11448.1"/>
    <property type="molecule type" value="Genomic_DNA"/>
</dbReference>
<dbReference type="RefSeq" id="WP_147205556.1">
    <property type="nucleotide sequence ID" value="NZ_BJYT01000022.1"/>
</dbReference>
<dbReference type="Gene3D" id="3.10.450.50">
    <property type="match status" value="1"/>
</dbReference>
<protein>
    <recommendedName>
        <fullName evidence="3">Ester cyclase</fullName>
    </recommendedName>
</protein>
<dbReference type="PANTHER" id="PTHR38436">
    <property type="entry name" value="POLYKETIDE CYCLASE SNOAL-LIKE DOMAIN"/>
    <property type="match status" value="1"/>
</dbReference>
<keyword evidence="2" id="KW-1185">Reference proteome</keyword>
<dbReference type="OrthoDB" id="7876517at2"/>
<comment type="caution">
    <text evidence="1">The sequence shown here is derived from an EMBL/GenBank/DDBJ whole genome shotgun (WGS) entry which is preliminary data.</text>
</comment>
<accession>A0A512BHL1</accession>
<evidence type="ECO:0008006" key="3">
    <source>
        <dbReference type="Google" id="ProtNLM"/>
    </source>
</evidence>
<sequence>MEQFKKNKEFIIEYFAAVSGVAKSRSLMEQFATDQGLIGHVEFFEAAFPKYEVLADEITAEDNRVVVRARFKGTHQGDLAGIPATYKSVEFPFAIGYEVENNKIVNHWLIADQMSLMEQLGATPKAEAVH</sequence>
<dbReference type="SUPFAM" id="SSF54427">
    <property type="entry name" value="NTF2-like"/>
    <property type="match status" value="1"/>
</dbReference>
<proteinExistence type="predicted"/>
<dbReference type="AlphaFoldDB" id="A0A512BHL1"/>
<dbReference type="Pfam" id="PF07366">
    <property type="entry name" value="SnoaL"/>
    <property type="match status" value="1"/>
</dbReference>
<dbReference type="InterPro" id="IPR009959">
    <property type="entry name" value="Cyclase_SnoaL-like"/>
</dbReference>
<dbReference type="Proteomes" id="UP000321513">
    <property type="component" value="Unassembled WGS sequence"/>
</dbReference>
<reference evidence="1 2" key="1">
    <citation type="submission" date="2019-07" db="EMBL/GenBank/DDBJ databases">
        <title>Whole genome shotgun sequence of Segetibacter aerophilus NBRC 106135.</title>
        <authorList>
            <person name="Hosoyama A."/>
            <person name="Uohara A."/>
            <person name="Ohji S."/>
            <person name="Ichikawa N."/>
        </authorList>
    </citation>
    <scope>NUCLEOTIDE SEQUENCE [LARGE SCALE GENOMIC DNA]</scope>
    <source>
        <strain evidence="1 2">NBRC 106135</strain>
    </source>
</reference>
<dbReference type="GO" id="GO:0030638">
    <property type="term" value="P:polyketide metabolic process"/>
    <property type="evidence" value="ECO:0007669"/>
    <property type="project" value="InterPro"/>
</dbReference>
<name>A0A512BHL1_9BACT</name>
<evidence type="ECO:0000313" key="2">
    <source>
        <dbReference type="Proteomes" id="UP000321513"/>
    </source>
</evidence>
<evidence type="ECO:0000313" key="1">
    <source>
        <dbReference type="EMBL" id="GEO11448.1"/>
    </source>
</evidence>
<organism evidence="1 2">
    <name type="scientific">Segetibacter aerophilus</name>
    <dbReference type="NCBI Taxonomy" id="670293"/>
    <lineage>
        <taxon>Bacteria</taxon>
        <taxon>Pseudomonadati</taxon>
        <taxon>Bacteroidota</taxon>
        <taxon>Chitinophagia</taxon>
        <taxon>Chitinophagales</taxon>
        <taxon>Chitinophagaceae</taxon>
        <taxon>Segetibacter</taxon>
    </lineage>
</organism>